<proteinExistence type="predicted"/>
<dbReference type="InterPro" id="IPR057204">
    <property type="entry name" value="DUF7882"/>
</dbReference>
<sequence length="95" mass="10214">MGRFHHGDASEPVDDVDLAHLELVVAERLGRSEPFLVTVDDGSVDGATSYWVAEDSPLRFAFGSLVPESAIDAMRLRIMLDAADGDHGLHVARAA</sequence>
<feature type="domain" description="DUF7882" evidence="1">
    <location>
        <begin position="1"/>
        <end position="92"/>
    </location>
</feature>
<gene>
    <name evidence="2" type="ORF">GCM10009846_00730</name>
</gene>
<name>A0ABP5MCU6_9MICO</name>
<protein>
    <recommendedName>
        <fullName evidence="1">DUF7882 domain-containing protein</fullName>
    </recommendedName>
</protein>
<evidence type="ECO:0000313" key="3">
    <source>
        <dbReference type="Proteomes" id="UP001501599"/>
    </source>
</evidence>
<dbReference type="EMBL" id="BAAAQT010000001">
    <property type="protein sequence ID" value="GAA2170406.1"/>
    <property type="molecule type" value="Genomic_DNA"/>
</dbReference>
<accession>A0ABP5MCU6</accession>
<keyword evidence="3" id="KW-1185">Reference proteome</keyword>
<dbReference type="Pfam" id="PF25355">
    <property type="entry name" value="DUF7882"/>
    <property type="match status" value="1"/>
</dbReference>
<organism evidence="2 3">
    <name type="scientific">Agrococcus versicolor</name>
    <dbReference type="NCBI Taxonomy" id="501482"/>
    <lineage>
        <taxon>Bacteria</taxon>
        <taxon>Bacillati</taxon>
        <taxon>Actinomycetota</taxon>
        <taxon>Actinomycetes</taxon>
        <taxon>Micrococcales</taxon>
        <taxon>Microbacteriaceae</taxon>
        <taxon>Agrococcus</taxon>
    </lineage>
</organism>
<dbReference type="Proteomes" id="UP001501599">
    <property type="component" value="Unassembled WGS sequence"/>
</dbReference>
<comment type="caution">
    <text evidence="2">The sequence shown here is derived from an EMBL/GenBank/DDBJ whole genome shotgun (WGS) entry which is preliminary data.</text>
</comment>
<evidence type="ECO:0000313" key="2">
    <source>
        <dbReference type="EMBL" id="GAA2170406.1"/>
    </source>
</evidence>
<evidence type="ECO:0000259" key="1">
    <source>
        <dbReference type="Pfam" id="PF25355"/>
    </source>
</evidence>
<dbReference type="RefSeq" id="WP_344339179.1">
    <property type="nucleotide sequence ID" value="NZ_BAAAQT010000001.1"/>
</dbReference>
<reference evidence="3" key="1">
    <citation type="journal article" date="2019" name="Int. J. Syst. Evol. Microbiol.">
        <title>The Global Catalogue of Microorganisms (GCM) 10K type strain sequencing project: providing services to taxonomists for standard genome sequencing and annotation.</title>
        <authorList>
            <consortium name="The Broad Institute Genomics Platform"/>
            <consortium name="The Broad Institute Genome Sequencing Center for Infectious Disease"/>
            <person name="Wu L."/>
            <person name="Ma J."/>
        </authorList>
    </citation>
    <scope>NUCLEOTIDE SEQUENCE [LARGE SCALE GENOMIC DNA]</scope>
    <source>
        <strain evidence="3">JCM 16026</strain>
    </source>
</reference>